<dbReference type="Gene3D" id="3.40.630.30">
    <property type="match status" value="1"/>
</dbReference>
<dbReference type="Pfam" id="PF00583">
    <property type="entry name" value="Acetyltransf_1"/>
    <property type="match status" value="1"/>
</dbReference>
<keyword evidence="1 4" id="KW-0808">Transferase</keyword>
<reference evidence="4 5" key="1">
    <citation type="submission" date="2018-08" db="EMBL/GenBank/DDBJ databases">
        <title>The metabolism and importance of syntrophic acetate oxidation coupled to methane or sulfide production in haloalkaline environments.</title>
        <authorList>
            <person name="Timmers P.H.A."/>
            <person name="Vavourakis C.D."/>
            <person name="Sorokin D.Y."/>
            <person name="Sinninghe Damste J.S."/>
            <person name="Muyzer G."/>
            <person name="Stams A.J.M."/>
            <person name="Plugge C.M."/>
        </authorList>
    </citation>
    <scope>NUCLEOTIDE SEQUENCE [LARGE SCALE GENOMIC DNA]</scope>
    <source>
        <strain evidence="4">MSAO_Bac1</strain>
    </source>
</reference>
<protein>
    <submittedName>
        <fullName evidence="4">GNAT family N-acetyltransferase</fullName>
    </submittedName>
</protein>
<dbReference type="PROSITE" id="PS51186">
    <property type="entry name" value="GNAT"/>
    <property type="match status" value="1"/>
</dbReference>
<accession>A0A424YBX9</accession>
<dbReference type="PANTHER" id="PTHR43420">
    <property type="entry name" value="ACETYLTRANSFERASE"/>
    <property type="match status" value="1"/>
</dbReference>
<name>A0A424YBX9_9FIRM</name>
<evidence type="ECO:0000313" key="5">
    <source>
        <dbReference type="Proteomes" id="UP000285138"/>
    </source>
</evidence>
<dbReference type="Proteomes" id="UP000285138">
    <property type="component" value="Unassembled WGS sequence"/>
</dbReference>
<keyword evidence="2" id="KW-0012">Acyltransferase</keyword>
<feature type="domain" description="N-acetyltransferase" evidence="3">
    <location>
        <begin position="9"/>
        <end position="214"/>
    </location>
</feature>
<dbReference type="GO" id="GO:0016747">
    <property type="term" value="F:acyltransferase activity, transferring groups other than amino-acyl groups"/>
    <property type="evidence" value="ECO:0007669"/>
    <property type="project" value="InterPro"/>
</dbReference>
<organism evidence="4 5">
    <name type="scientific">Candidatus Syntrophonatronum acetioxidans</name>
    <dbReference type="NCBI Taxonomy" id="1795816"/>
    <lineage>
        <taxon>Bacteria</taxon>
        <taxon>Bacillati</taxon>
        <taxon>Bacillota</taxon>
        <taxon>Clostridia</taxon>
        <taxon>Eubacteriales</taxon>
        <taxon>Syntrophomonadaceae</taxon>
        <taxon>Candidatus Syntrophonatronum</taxon>
    </lineage>
</organism>
<comment type="caution">
    <text evidence="4">The sequence shown here is derived from an EMBL/GenBank/DDBJ whole genome shotgun (WGS) entry which is preliminary data.</text>
</comment>
<dbReference type="EMBL" id="QZAA01000198">
    <property type="protein sequence ID" value="RQD74625.1"/>
    <property type="molecule type" value="Genomic_DNA"/>
</dbReference>
<sequence>MEKTTSSEIEIRQAEEGDIPQIAFIFLHTFERTVHHIFGDELPRIESMEDIFLFIYRMEPSSLFVAREGRRVVGYLICPQDVKALWSKALLKGYVFKWAWKWVCGEYGFGLAPLRFLLINKFHFMSSTHNFRSTSVAQILSIAVLPEYRDQGLASRLMEKGFLYLQSLGVPEIKLEVRPKNKAGKRLYEKMGFQEVGVTEDTQGQWIVMVKDLAPISGNNGNRPE</sequence>
<dbReference type="InterPro" id="IPR000182">
    <property type="entry name" value="GNAT_dom"/>
</dbReference>
<evidence type="ECO:0000256" key="2">
    <source>
        <dbReference type="ARBA" id="ARBA00023315"/>
    </source>
</evidence>
<dbReference type="SUPFAM" id="SSF55729">
    <property type="entry name" value="Acyl-CoA N-acyltransferases (Nat)"/>
    <property type="match status" value="1"/>
</dbReference>
<dbReference type="AlphaFoldDB" id="A0A424YBX9"/>
<evidence type="ECO:0000256" key="1">
    <source>
        <dbReference type="ARBA" id="ARBA00022679"/>
    </source>
</evidence>
<dbReference type="InterPro" id="IPR016181">
    <property type="entry name" value="Acyl_CoA_acyltransferase"/>
</dbReference>
<evidence type="ECO:0000259" key="3">
    <source>
        <dbReference type="PROSITE" id="PS51186"/>
    </source>
</evidence>
<dbReference type="InterPro" id="IPR050680">
    <property type="entry name" value="YpeA/RimI_acetyltransf"/>
</dbReference>
<gene>
    <name evidence="4" type="ORF">D5R97_07540</name>
</gene>
<evidence type="ECO:0000313" key="4">
    <source>
        <dbReference type="EMBL" id="RQD74625.1"/>
    </source>
</evidence>
<dbReference type="CDD" id="cd04301">
    <property type="entry name" value="NAT_SF"/>
    <property type="match status" value="1"/>
</dbReference>
<proteinExistence type="predicted"/>